<evidence type="ECO:0000256" key="2">
    <source>
        <dbReference type="SAM" id="SignalP"/>
    </source>
</evidence>
<evidence type="ECO:0000259" key="3">
    <source>
        <dbReference type="Pfam" id="PF07589"/>
    </source>
</evidence>
<feature type="transmembrane region" description="Helical" evidence="1">
    <location>
        <begin position="163"/>
        <end position="180"/>
    </location>
</feature>
<feature type="signal peptide" evidence="2">
    <location>
        <begin position="1"/>
        <end position="20"/>
    </location>
</feature>
<dbReference type="RefSeq" id="WP_249504001.1">
    <property type="nucleotide sequence ID" value="NZ_CP097253.1"/>
</dbReference>
<dbReference type="NCBIfam" id="NF035944">
    <property type="entry name" value="PEPxxWA-CTERM"/>
    <property type="match status" value="1"/>
</dbReference>
<reference evidence="4 5" key="1">
    <citation type="submission" date="2022-05" db="EMBL/GenBank/DDBJ databases">
        <title>S8-45 Sphingomonas ultraviolaceadurans.</title>
        <authorList>
            <person name="Liu Y."/>
        </authorList>
    </citation>
    <scope>NUCLEOTIDE SEQUENCE [LARGE SCALE GENOMIC DNA]</scope>
    <source>
        <strain evidence="4 5">S8-45</strain>
    </source>
</reference>
<name>A0ABY5MY15_9SPHN</name>
<dbReference type="NCBIfam" id="TIGR02595">
    <property type="entry name" value="PEP_CTERM"/>
    <property type="match status" value="1"/>
</dbReference>
<dbReference type="Pfam" id="PF07589">
    <property type="entry name" value="PEP-CTERM"/>
    <property type="match status" value="1"/>
</dbReference>
<organism evidence="4 5">
    <name type="scientific">Sphingomonas glaciei</name>
    <dbReference type="NCBI Taxonomy" id="2938948"/>
    <lineage>
        <taxon>Bacteria</taxon>
        <taxon>Pseudomonadati</taxon>
        <taxon>Pseudomonadota</taxon>
        <taxon>Alphaproteobacteria</taxon>
        <taxon>Sphingomonadales</taxon>
        <taxon>Sphingomonadaceae</taxon>
        <taxon>Sphingomonas</taxon>
    </lineage>
</organism>
<feature type="chain" id="PRO_5045818360" evidence="2">
    <location>
        <begin position="21"/>
        <end position="193"/>
    </location>
</feature>
<keyword evidence="2" id="KW-0732">Signal</keyword>
<dbReference type="Proteomes" id="UP000831921">
    <property type="component" value="Chromosome"/>
</dbReference>
<feature type="domain" description="Ice-binding protein C-terminal" evidence="3">
    <location>
        <begin position="159"/>
        <end position="183"/>
    </location>
</feature>
<protein>
    <submittedName>
        <fullName evidence="4">FxDxF family PEP-CTERM protein</fullName>
    </submittedName>
</protein>
<keyword evidence="1" id="KW-0812">Transmembrane</keyword>
<evidence type="ECO:0000313" key="4">
    <source>
        <dbReference type="EMBL" id="UUR08222.1"/>
    </source>
</evidence>
<sequence length="193" mass="19826">MKSLNYAVAAAIATSSLSSAADAAEIVTSGENATTVQVANLDAGANNSFTIGFSDANLTNPFAELLTFTTDVAGMLNLFVGTTGASAENNVTFSNVFLTGTGLPNPNGVPLSQVLFDPNDTFVRNMVAVGPGTYTLNIQGNPGTQNGSLSGNVAFVAAAVPEPGTWAMMLVGFGAIGFSMRRRRTQRPVLQLG</sequence>
<keyword evidence="5" id="KW-1185">Reference proteome</keyword>
<evidence type="ECO:0000313" key="5">
    <source>
        <dbReference type="Proteomes" id="UP000831921"/>
    </source>
</evidence>
<gene>
    <name evidence="4" type="ORF">M1K48_00810</name>
</gene>
<dbReference type="NCBIfam" id="NF038126">
    <property type="entry name" value="PEP_CTERM_FxDxF"/>
    <property type="match status" value="1"/>
</dbReference>
<dbReference type="EMBL" id="CP097253">
    <property type="protein sequence ID" value="UUR08222.1"/>
    <property type="molecule type" value="Genomic_DNA"/>
</dbReference>
<evidence type="ECO:0000256" key="1">
    <source>
        <dbReference type="SAM" id="Phobius"/>
    </source>
</evidence>
<keyword evidence="1" id="KW-0472">Membrane</keyword>
<proteinExistence type="predicted"/>
<dbReference type="InterPro" id="IPR013424">
    <property type="entry name" value="Ice-binding_C"/>
</dbReference>
<accession>A0ABY5MY15</accession>
<keyword evidence="1" id="KW-1133">Transmembrane helix</keyword>